<protein>
    <submittedName>
        <fullName evidence="2">Uncharacterized protein</fullName>
    </submittedName>
</protein>
<evidence type="ECO:0000313" key="3">
    <source>
        <dbReference type="Proteomes" id="UP000502508"/>
    </source>
</evidence>
<proteinExistence type="predicted"/>
<sequence>MAATGVVVLLVRPDGLGLHLVIGGTAVAVGAALVRAAAMERLVRSRPDGVRSDVRERTRLQVLRETRRDAYLGLGAFLRSFIFNF</sequence>
<evidence type="ECO:0000256" key="1">
    <source>
        <dbReference type="SAM" id="Phobius"/>
    </source>
</evidence>
<dbReference type="EMBL" id="AP022870">
    <property type="protein sequence ID" value="BCB76474.1"/>
    <property type="molecule type" value="Genomic_DNA"/>
</dbReference>
<dbReference type="AlphaFoldDB" id="A0A6F8XRL3"/>
<name>A0A6F8XRL3_9ACTN</name>
<gene>
    <name evidence="2" type="ORF">Pflav_028840</name>
</gene>
<reference evidence="2 3" key="1">
    <citation type="submission" date="2020-03" db="EMBL/GenBank/DDBJ databases">
        <title>Whole genome shotgun sequence of Phytohabitans flavus NBRC 107702.</title>
        <authorList>
            <person name="Komaki H."/>
            <person name="Tamura T."/>
        </authorList>
    </citation>
    <scope>NUCLEOTIDE SEQUENCE [LARGE SCALE GENOMIC DNA]</scope>
    <source>
        <strain evidence="2 3">NBRC 107702</strain>
    </source>
</reference>
<dbReference type="KEGG" id="pfla:Pflav_028840"/>
<accession>A0A6F8XRL3</accession>
<organism evidence="2 3">
    <name type="scientific">Phytohabitans flavus</name>
    <dbReference type="NCBI Taxonomy" id="1076124"/>
    <lineage>
        <taxon>Bacteria</taxon>
        <taxon>Bacillati</taxon>
        <taxon>Actinomycetota</taxon>
        <taxon>Actinomycetes</taxon>
        <taxon>Micromonosporales</taxon>
        <taxon>Micromonosporaceae</taxon>
    </lineage>
</organism>
<keyword evidence="1" id="KW-0812">Transmembrane</keyword>
<reference evidence="2 3" key="2">
    <citation type="submission" date="2020-03" db="EMBL/GenBank/DDBJ databases">
        <authorList>
            <person name="Ichikawa N."/>
            <person name="Kimura A."/>
            <person name="Kitahashi Y."/>
            <person name="Uohara A."/>
        </authorList>
    </citation>
    <scope>NUCLEOTIDE SEQUENCE [LARGE SCALE GENOMIC DNA]</scope>
    <source>
        <strain evidence="2 3">NBRC 107702</strain>
    </source>
</reference>
<dbReference type="Proteomes" id="UP000502508">
    <property type="component" value="Chromosome"/>
</dbReference>
<dbReference type="RefSeq" id="WP_173036513.1">
    <property type="nucleotide sequence ID" value="NZ_AP022870.1"/>
</dbReference>
<keyword evidence="1" id="KW-0472">Membrane</keyword>
<keyword evidence="1" id="KW-1133">Transmembrane helix</keyword>
<keyword evidence="3" id="KW-1185">Reference proteome</keyword>
<evidence type="ECO:0000313" key="2">
    <source>
        <dbReference type="EMBL" id="BCB76474.1"/>
    </source>
</evidence>
<feature type="transmembrane region" description="Helical" evidence="1">
    <location>
        <begin position="16"/>
        <end position="38"/>
    </location>
</feature>